<evidence type="ECO:0000256" key="2">
    <source>
        <dbReference type="ARBA" id="ARBA00004613"/>
    </source>
</evidence>
<dbReference type="Pfam" id="PF06429">
    <property type="entry name" value="Flg_bbr_C"/>
    <property type="match status" value="1"/>
</dbReference>
<dbReference type="InterPro" id="IPR001444">
    <property type="entry name" value="Flag_bb_rod_N"/>
</dbReference>
<dbReference type="InterPro" id="IPR010930">
    <property type="entry name" value="Flg_bb/hook_C_dom"/>
</dbReference>
<dbReference type="Proteomes" id="UP000245911">
    <property type="component" value="Unassembled WGS sequence"/>
</dbReference>
<accession>A0A2T8HQZ4</accession>
<evidence type="ECO:0000259" key="8">
    <source>
        <dbReference type="Pfam" id="PF06429"/>
    </source>
</evidence>
<keyword evidence="10" id="KW-0282">Flagellum</keyword>
<keyword evidence="11" id="KW-1185">Reference proteome</keyword>
<protein>
    <recommendedName>
        <fullName evidence="4">Flagellar hook-associated protein 1</fullName>
    </recommendedName>
</protein>
<dbReference type="RefSeq" id="WP_116559391.1">
    <property type="nucleotide sequence ID" value="NZ_QDKM01000008.1"/>
</dbReference>
<dbReference type="InterPro" id="IPR053927">
    <property type="entry name" value="FlgK_helical"/>
</dbReference>
<dbReference type="InterPro" id="IPR002371">
    <property type="entry name" value="FlgK"/>
</dbReference>
<dbReference type="EMBL" id="QDKM01000008">
    <property type="protein sequence ID" value="PVH27871.1"/>
    <property type="molecule type" value="Genomic_DNA"/>
</dbReference>
<feature type="domain" description="Flagellar basal body rod protein N-terminal" evidence="7">
    <location>
        <begin position="7"/>
        <end position="36"/>
    </location>
</feature>
<organism evidence="10 11">
    <name type="scientific">Pararhodobacter oceanensis</name>
    <dbReference type="NCBI Taxonomy" id="2172121"/>
    <lineage>
        <taxon>Bacteria</taxon>
        <taxon>Pseudomonadati</taxon>
        <taxon>Pseudomonadota</taxon>
        <taxon>Alphaproteobacteria</taxon>
        <taxon>Rhodobacterales</taxon>
        <taxon>Paracoccaceae</taxon>
        <taxon>Pararhodobacter</taxon>
    </lineage>
</organism>
<comment type="subcellular location">
    <subcellularLocation>
        <location evidence="1">Bacterial flagellum basal body</location>
    </subcellularLocation>
    <subcellularLocation>
        <location evidence="2">Secreted</location>
    </subcellularLocation>
</comment>
<dbReference type="GO" id="GO:0005198">
    <property type="term" value="F:structural molecule activity"/>
    <property type="evidence" value="ECO:0007669"/>
    <property type="project" value="InterPro"/>
</dbReference>
<proteinExistence type="inferred from homology"/>
<dbReference type="Pfam" id="PF00460">
    <property type="entry name" value="Flg_bb_rod"/>
    <property type="match status" value="1"/>
</dbReference>
<feature type="domain" description="Flagellar hook-associated protein FlgK helical" evidence="9">
    <location>
        <begin position="93"/>
        <end position="310"/>
    </location>
</feature>
<comment type="similarity">
    <text evidence="3">Belongs to the flagella basal body rod proteins family.</text>
</comment>
<dbReference type="PANTHER" id="PTHR30033:SF1">
    <property type="entry name" value="FLAGELLAR HOOK-ASSOCIATED PROTEIN 1"/>
    <property type="match status" value="1"/>
</dbReference>
<evidence type="ECO:0000259" key="9">
    <source>
        <dbReference type="Pfam" id="PF22638"/>
    </source>
</evidence>
<keyword evidence="5" id="KW-0964">Secreted</keyword>
<dbReference type="AlphaFoldDB" id="A0A2T8HQZ4"/>
<reference evidence="10 11" key="1">
    <citation type="submission" date="2018-04" db="EMBL/GenBank/DDBJ databases">
        <title>Pararhodobacter oceanense sp. nov., isolated from marine intertidal sediment.</title>
        <authorList>
            <person name="Wang X.-L."/>
            <person name="Du Z.-J."/>
        </authorList>
    </citation>
    <scope>NUCLEOTIDE SEQUENCE [LARGE SCALE GENOMIC DNA]</scope>
    <source>
        <strain evidence="10 11">AM505</strain>
    </source>
</reference>
<keyword evidence="6" id="KW-0975">Bacterial flagellum</keyword>
<evidence type="ECO:0000259" key="7">
    <source>
        <dbReference type="Pfam" id="PF00460"/>
    </source>
</evidence>
<evidence type="ECO:0000313" key="10">
    <source>
        <dbReference type="EMBL" id="PVH27871.1"/>
    </source>
</evidence>
<dbReference type="GO" id="GO:0009425">
    <property type="term" value="C:bacterial-type flagellum basal body"/>
    <property type="evidence" value="ECO:0007669"/>
    <property type="project" value="UniProtKB-SubCell"/>
</dbReference>
<dbReference type="Pfam" id="PF22638">
    <property type="entry name" value="FlgK_D1"/>
    <property type="match status" value="1"/>
</dbReference>
<feature type="domain" description="Flagellar basal-body/hook protein C-terminal" evidence="8">
    <location>
        <begin position="442"/>
        <end position="478"/>
    </location>
</feature>
<name>A0A2T8HQZ4_9RHOB</name>
<dbReference type="GO" id="GO:0005576">
    <property type="term" value="C:extracellular region"/>
    <property type="evidence" value="ECO:0007669"/>
    <property type="project" value="UniProtKB-SubCell"/>
</dbReference>
<dbReference type="GO" id="GO:0009424">
    <property type="term" value="C:bacterial-type flagellum hook"/>
    <property type="evidence" value="ECO:0007669"/>
    <property type="project" value="InterPro"/>
</dbReference>
<dbReference type="OrthoDB" id="7181295at2"/>
<dbReference type="SUPFAM" id="SSF64518">
    <property type="entry name" value="Phase 1 flagellin"/>
    <property type="match status" value="1"/>
</dbReference>
<evidence type="ECO:0000256" key="4">
    <source>
        <dbReference type="ARBA" id="ARBA00016244"/>
    </source>
</evidence>
<sequence length="479" mass="49324">MSISSALYNAASGLTASARAVQVVSSNVANAMTEGYAARQLELSASSLGGVGQGVRIAGVTRRVDPILLDLTRAAQAGSQASSARAGFWQSFEAQIGQPGAGLSQALAGFDSALVEASDRPDLDSRLSAVVTSASQLAAKLNGISASVQVQRGNADAAIARDVETLNAGLAQIDTLNASIVKTRAAGQSTLGLEDERQAIISTLSEIVPIREYPRDNGRVTLYTAGGQLLLDLEPQKLGFSAASTMSAGQTVATGLSGLTVNGHPVDTGPNGAFKGGRLAANFAIRDEDGVRAQNDLDLLAGDLISRFDDPATDPTLTAGAPGLFTDAGAALTTPAPVGLAARVSVNDLVLPDGHNELWRVRDGLGAAATPGAVGDASQIHNLIDALERSIAPAPGSAQQNFANTLGSFSAETSQHRHQFEVTATHSATHASELTEQMLAQGVDTDAEMQRLLQIEQAYAANAQVISTADAMLRRLLEI</sequence>
<evidence type="ECO:0000256" key="5">
    <source>
        <dbReference type="ARBA" id="ARBA00022525"/>
    </source>
</evidence>
<evidence type="ECO:0000256" key="1">
    <source>
        <dbReference type="ARBA" id="ARBA00004117"/>
    </source>
</evidence>
<keyword evidence="10" id="KW-0969">Cilium</keyword>
<dbReference type="NCBIfam" id="TIGR02492">
    <property type="entry name" value="flgK_ends"/>
    <property type="match status" value="1"/>
</dbReference>
<keyword evidence="10" id="KW-0966">Cell projection</keyword>
<evidence type="ECO:0000256" key="3">
    <source>
        <dbReference type="ARBA" id="ARBA00009677"/>
    </source>
</evidence>
<comment type="caution">
    <text evidence="10">The sequence shown here is derived from an EMBL/GenBank/DDBJ whole genome shotgun (WGS) entry which is preliminary data.</text>
</comment>
<dbReference type="PANTHER" id="PTHR30033">
    <property type="entry name" value="FLAGELLAR HOOK-ASSOCIATED PROTEIN 1"/>
    <property type="match status" value="1"/>
</dbReference>
<evidence type="ECO:0000256" key="6">
    <source>
        <dbReference type="ARBA" id="ARBA00023143"/>
    </source>
</evidence>
<gene>
    <name evidence="10" type="ORF">DDE20_15275</name>
</gene>
<evidence type="ECO:0000313" key="11">
    <source>
        <dbReference type="Proteomes" id="UP000245911"/>
    </source>
</evidence>
<dbReference type="GO" id="GO:0044780">
    <property type="term" value="P:bacterial-type flagellum assembly"/>
    <property type="evidence" value="ECO:0007669"/>
    <property type="project" value="InterPro"/>
</dbReference>